<dbReference type="InterPro" id="IPR036397">
    <property type="entry name" value="RNaseH_sf"/>
</dbReference>
<comment type="caution">
    <text evidence="2">The sequence shown here is derived from an EMBL/GenBank/DDBJ whole genome shotgun (WGS) entry which is preliminary data.</text>
</comment>
<evidence type="ECO:0000259" key="1">
    <source>
        <dbReference type="Pfam" id="PF13358"/>
    </source>
</evidence>
<reference evidence="2 3" key="1">
    <citation type="submission" date="2015-02" db="EMBL/GenBank/DDBJ databases">
        <title>Single-cell genomics of uncultivated deep-branching MTB reveals a conserved set of magnetosome genes.</title>
        <authorList>
            <person name="Kolinko S."/>
            <person name="Richter M."/>
            <person name="Glockner F.O."/>
            <person name="Brachmann A."/>
            <person name="Schuler D."/>
        </authorList>
    </citation>
    <scope>NUCLEOTIDE SEQUENCE [LARGE SCALE GENOMIC DNA]</scope>
    <source>
        <strain evidence="2">TM-1</strain>
    </source>
</reference>
<feature type="domain" description="Tc1-like transposase DDE" evidence="1">
    <location>
        <begin position="184"/>
        <end position="321"/>
    </location>
</feature>
<dbReference type="InterPro" id="IPR047655">
    <property type="entry name" value="Transpos_IS630-like"/>
</dbReference>
<evidence type="ECO:0000313" key="3">
    <source>
        <dbReference type="Proteomes" id="UP000033423"/>
    </source>
</evidence>
<protein>
    <submittedName>
        <fullName evidence="2">Transposase</fullName>
    </submittedName>
</protein>
<gene>
    <name evidence="2" type="ORF">MBAV_002609</name>
</gene>
<dbReference type="EMBL" id="LACI01001121">
    <property type="protein sequence ID" value="KJU85210.1"/>
    <property type="molecule type" value="Genomic_DNA"/>
</dbReference>
<dbReference type="NCBIfam" id="NF033545">
    <property type="entry name" value="transpos_IS630"/>
    <property type="match status" value="1"/>
</dbReference>
<dbReference type="InterPro" id="IPR038717">
    <property type="entry name" value="Tc1-like_DDE_dom"/>
</dbReference>
<dbReference type="Pfam" id="PF13565">
    <property type="entry name" value="HTH_32"/>
    <property type="match status" value="1"/>
</dbReference>
<dbReference type="PANTHER" id="PTHR46564">
    <property type="entry name" value="TRANSPOSASE"/>
    <property type="match status" value="1"/>
</dbReference>
<keyword evidence="3" id="KW-1185">Reference proteome</keyword>
<evidence type="ECO:0000313" key="2">
    <source>
        <dbReference type="EMBL" id="KJU85210.1"/>
    </source>
</evidence>
<dbReference type="GO" id="GO:0003676">
    <property type="term" value="F:nucleic acid binding"/>
    <property type="evidence" value="ECO:0007669"/>
    <property type="project" value="InterPro"/>
</dbReference>
<sequence>MKFTNDTKECIFIMRFIKNLSPETISLLRRISKSSKNHRVRQRAHCIILSNEGHTCSDLMGIFDVSLVTIYNWFNDWEKCHLISLYDKPRSGRISKLSEEQIEEIKKWTKSFPKNIGRVCALVEETYKISVSKKTIKRILKMLDFKWRRIHKKVKGEPDEMEYNVKKLQIEELKRQDKEGSIDLRYFDESGFCLDPYVPYAWQEKGDPIEIETSKSRRINVLGIMNVNNDLTAYTVEDAVNSDLVIACINDFCKDLKKKTVLVIDNASPHTSKSFKENIPKWKEKGLEIFYLPPYSPKLNLIEILWKFIKYEWINFSAYKSWTHLADYIENVLNNFGGEYKINYG</sequence>
<dbReference type="AlphaFoldDB" id="A0A0F3GTB1"/>
<dbReference type="PANTHER" id="PTHR46564:SF1">
    <property type="entry name" value="TRANSPOSASE"/>
    <property type="match status" value="1"/>
</dbReference>
<dbReference type="Proteomes" id="UP000033423">
    <property type="component" value="Unassembled WGS sequence"/>
</dbReference>
<organism evidence="2 3">
    <name type="scientific">Candidatus Magnetobacterium bavaricum</name>
    <dbReference type="NCBI Taxonomy" id="29290"/>
    <lineage>
        <taxon>Bacteria</taxon>
        <taxon>Pseudomonadati</taxon>
        <taxon>Nitrospirota</taxon>
        <taxon>Thermodesulfovibrionia</taxon>
        <taxon>Thermodesulfovibrionales</taxon>
        <taxon>Candidatus Magnetobacteriaceae</taxon>
        <taxon>Candidatus Magnetobacterium</taxon>
    </lineage>
</organism>
<name>A0A0F3GTB1_9BACT</name>
<dbReference type="SUPFAM" id="SSF46689">
    <property type="entry name" value="Homeodomain-like"/>
    <property type="match status" value="1"/>
</dbReference>
<dbReference type="Gene3D" id="3.30.420.10">
    <property type="entry name" value="Ribonuclease H-like superfamily/Ribonuclease H"/>
    <property type="match status" value="1"/>
</dbReference>
<proteinExistence type="predicted"/>
<dbReference type="Pfam" id="PF13358">
    <property type="entry name" value="DDE_3"/>
    <property type="match status" value="1"/>
</dbReference>
<accession>A0A0F3GTB1</accession>
<dbReference type="InterPro" id="IPR009057">
    <property type="entry name" value="Homeodomain-like_sf"/>
</dbReference>